<name>L8P739_STRVR</name>
<dbReference type="AlphaFoldDB" id="L8P739"/>
<gene>
    <name evidence="2" type="ORF">STVIR_7040</name>
</gene>
<protein>
    <submittedName>
        <fullName evidence="2">Uncharacterized protein</fullName>
    </submittedName>
</protein>
<feature type="region of interest" description="Disordered" evidence="1">
    <location>
        <begin position="1"/>
        <end position="72"/>
    </location>
</feature>
<organism evidence="2 3">
    <name type="scientific">Streptomyces viridochromogenes Tue57</name>
    <dbReference type="NCBI Taxonomy" id="1160705"/>
    <lineage>
        <taxon>Bacteria</taxon>
        <taxon>Bacillati</taxon>
        <taxon>Actinomycetota</taxon>
        <taxon>Actinomycetes</taxon>
        <taxon>Kitasatosporales</taxon>
        <taxon>Streptomycetaceae</taxon>
        <taxon>Streptomyces</taxon>
    </lineage>
</organism>
<feature type="compositionally biased region" description="Low complexity" evidence="1">
    <location>
        <begin position="15"/>
        <end position="27"/>
    </location>
</feature>
<comment type="caution">
    <text evidence="2">The sequence shown here is derived from an EMBL/GenBank/DDBJ whole genome shotgun (WGS) entry which is preliminary data.</text>
</comment>
<sequence length="109" mass="11126">MPPSDVPSLDEPTLRRAAGAPAAPLHGGVNGSLPRSPPRNTHPRDPMSGECPAAGQNGRITRAGTPSESRRGRLLVLPSLDGSGQLPATAGAWRAIGAPRRCRPGATPA</sequence>
<proteinExistence type="predicted"/>
<reference evidence="2 3" key="1">
    <citation type="journal article" date="2013" name="Genome Announc.">
        <title>Draft Genome Sequence of Streptomyces viridochromogenes Strain Tu57, Producer of Avilamycin.</title>
        <authorList>
            <person name="Gruning B.A."/>
            <person name="Erxleben A."/>
            <person name="Hahnlein A."/>
            <person name="Gunther S."/>
        </authorList>
    </citation>
    <scope>NUCLEOTIDE SEQUENCE [LARGE SCALE GENOMIC DNA]</scope>
    <source>
        <strain evidence="2 3">Tue57</strain>
    </source>
</reference>
<dbReference type="PATRIC" id="fig|1160705.3.peg.6955"/>
<accession>L8P739</accession>
<dbReference type="EMBL" id="AMLP01000222">
    <property type="protein sequence ID" value="ELS51968.1"/>
    <property type="molecule type" value="Genomic_DNA"/>
</dbReference>
<evidence type="ECO:0000313" key="3">
    <source>
        <dbReference type="Proteomes" id="UP000011205"/>
    </source>
</evidence>
<dbReference type="Proteomes" id="UP000011205">
    <property type="component" value="Unassembled WGS sequence"/>
</dbReference>
<evidence type="ECO:0000313" key="2">
    <source>
        <dbReference type="EMBL" id="ELS51968.1"/>
    </source>
</evidence>
<evidence type="ECO:0000256" key="1">
    <source>
        <dbReference type="SAM" id="MobiDB-lite"/>
    </source>
</evidence>